<feature type="region of interest" description="Disordered" evidence="1">
    <location>
        <begin position="81"/>
        <end position="122"/>
    </location>
</feature>
<name>A0ABT7PI88_9BACT</name>
<dbReference type="RefSeq" id="WP_289163846.1">
    <property type="nucleotide sequence ID" value="NZ_JASZZN010000008.1"/>
</dbReference>
<dbReference type="InterPro" id="IPR020941">
    <property type="entry name" value="SUFU-like_domain"/>
</dbReference>
<feature type="region of interest" description="Disordered" evidence="1">
    <location>
        <begin position="286"/>
        <end position="326"/>
    </location>
</feature>
<feature type="compositionally biased region" description="Low complexity" evidence="1">
    <location>
        <begin position="448"/>
        <end position="459"/>
    </location>
</feature>
<evidence type="ECO:0000259" key="2">
    <source>
        <dbReference type="Pfam" id="PF05076"/>
    </source>
</evidence>
<evidence type="ECO:0000313" key="3">
    <source>
        <dbReference type="EMBL" id="MDM4016213.1"/>
    </source>
</evidence>
<feature type="compositionally biased region" description="Low complexity" evidence="1">
    <location>
        <begin position="296"/>
        <end position="320"/>
    </location>
</feature>
<dbReference type="PANTHER" id="PTHR23159:SF66">
    <property type="entry name" value="OS04G0158400 PROTEIN"/>
    <property type="match status" value="1"/>
</dbReference>
<feature type="domain" description="Suppressor of fused-like" evidence="2">
    <location>
        <begin position="664"/>
        <end position="821"/>
    </location>
</feature>
<feature type="region of interest" description="Disordered" evidence="1">
    <location>
        <begin position="349"/>
        <end position="369"/>
    </location>
</feature>
<feature type="compositionally biased region" description="Polar residues" evidence="1">
    <location>
        <begin position="602"/>
        <end position="611"/>
    </location>
</feature>
<comment type="caution">
    <text evidence="3">The sequence shown here is derived from an EMBL/GenBank/DDBJ whole genome shotgun (WGS) entry which is preliminary data.</text>
</comment>
<dbReference type="EMBL" id="JASZZN010000008">
    <property type="protein sequence ID" value="MDM4016213.1"/>
    <property type="molecule type" value="Genomic_DNA"/>
</dbReference>
<feature type="region of interest" description="Disordered" evidence="1">
    <location>
        <begin position="180"/>
        <end position="270"/>
    </location>
</feature>
<feature type="compositionally biased region" description="Polar residues" evidence="1">
    <location>
        <begin position="98"/>
        <end position="110"/>
    </location>
</feature>
<feature type="compositionally biased region" description="Polar residues" evidence="1">
    <location>
        <begin position="507"/>
        <end position="522"/>
    </location>
</feature>
<protein>
    <submittedName>
        <fullName evidence="3">Suppressor of fused domain protein</fullName>
    </submittedName>
</protein>
<feature type="compositionally biased region" description="Low complexity" evidence="1">
    <location>
        <begin position="201"/>
        <end position="225"/>
    </location>
</feature>
<feature type="region of interest" description="Disordered" evidence="1">
    <location>
        <begin position="420"/>
        <end position="637"/>
    </location>
</feature>
<organism evidence="3 4">
    <name type="scientific">Roseiconus lacunae</name>
    <dbReference type="NCBI Taxonomy" id="2605694"/>
    <lineage>
        <taxon>Bacteria</taxon>
        <taxon>Pseudomonadati</taxon>
        <taxon>Planctomycetota</taxon>
        <taxon>Planctomycetia</taxon>
        <taxon>Pirellulales</taxon>
        <taxon>Pirellulaceae</taxon>
        <taxon>Roseiconus</taxon>
    </lineage>
</organism>
<gene>
    <name evidence="3" type="ORF">QTN89_12295</name>
</gene>
<dbReference type="PANTHER" id="PTHR23159">
    <property type="entry name" value="CENTROSOMAL PROTEIN 2"/>
    <property type="match status" value="1"/>
</dbReference>
<feature type="compositionally biased region" description="Basic and acidic residues" evidence="1">
    <location>
        <begin position="187"/>
        <end position="200"/>
    </location>
</feature>
<evidence type="ECO:0000256" key="1">
    <source>
        <dbReference type="SAM" id="MobiDB-lite"/>
    </source>
</evidence>
<reference evidence="3 4" key="1">
    <citation type="submission" date="2023-06" db="EMBL/GenBank/DDBJ databases">
        <title>Roseiconus lacunae JC819 isolated from Gulf of Mannar region, Tamil Nadu.</title>
        <authorList>
            <person name="Pk S."/>
            <person name="Ch S."/>
            <person name="Ch V.R."/>
        </authorList>
    </citation>
    <scope>NUCLEOTIDE SEQUENCE [LARGE SCALE GENOMIC DNA]</scope>
    <source>
        <strain evidence="3 4">JC819</strain>
    </source>
</reference>
<feature type="compositionally biased region" description="Basic and acidic residues" evidence="1">
    <location>
        <begin position="530"/>
        <end position="541"/>
    </location>
</feature>
<accession>A0ABT7PI88</accession>
<keyword evidence="4" id="KW-1185">Reference proteome</keyword>
<dbReference type="Pfam" id="PF05076">
    <property type="entry name" value="SUFU"/>
    <property type="match status" value="1"/>
</dbReference>
<proteinExistence type="predicted"/>
<evidence type="ECO:0000313" key="4">
    <source>
        <dbReference type="Proteomes" id="UP001239462"/>
    </source>
</evidence>
<feature type="compositionally biased region" description="Polar residues" evidence="1">
    <location>
        <begin position="426"/>
        <end position="446"/>
    </location>
</feature>
<sequence>MSEKWFIKTKSGKRGPYTIEQLQRYVDAGAIRPNAGIGDGEHEWVTAISIPGLKFPDEAVQQIRASNLAAKVNAAQDGAAKVGASQDDADKSGLPSDALSSDAPSGSAIHTNAPAAQDATNPQIEKRQAELDARERQIQEQQKLLDDRLQVIESREEQLDQVSKHLTEREQKLDIERAEFESQQTELAEKEQAAIERAEQAESQLAEQQSQLGEVQSQLSQLQTELESEKRDLGERVSELQRQLSAKAQELDEQVASAASASETKSELESEILSLRQQLAELATALESAKDEAEEQSANIASAQQATQATETELQATRQQVTELTSTLESAEQELQRLKNELAEQAEAFASAAEADKVNEADTVPPESAPAAISVDELLAEKKKLLGEFAARQESLSRREAELIRREDELLQRELVIAEQVPGSDLSGSRSALASAVQPQPSTDATVTAEAKTPASPEAPATPEPASPTVLPEPDEAEREHSSRNAPPPGNAPRTATAAKPFVPSKPATSSWHLSTDNQEAGNQEALPPEAEHLDRERLEFEPSPPSSSSSRQDDGRALAEAFQSMQSGRETSQETEHEPDSDEVSTGTLHAESWEDIFREGSTTSGTPQESSDSNSDDFESPDSKSPAQTHSHESVVEFRKQIYESKFGPCLRYDEDRDAEMRIDISIHGPHDSRDYTTLVTSGMSDYPIAMPNGQRAVCAELLLYVTHVDESALKILRTAAKAPYQRQQGLSIGTTATLNQLKDEMSGSPQQDAVYLLPTVESDSKPIPAKDYVGNSIQLFWLLTITDQERKLIETNGIHKFLSLLEKNNHTVYFDLMRDCYVKRKAWFRR</sequence>
<dbReference type="Proteomes" id="UP001239462">
    <property type="component" value="Unassembled WGS sequence"/>
</dbReference>
<feature type="compositionally biased region" description="Basic and acidic residues" evidence="1">
    <location>
        <begin position="227"/>
        <end position="239"/>
    </location>
</feature>